<evidence type="ECO:0000313" key="2">
    <source>
        <dbReference type="Proteomes" id="UP000436088"/>
    </source>
</evidence>
<gene>
    <name evidence="1" type="ORF">F3Y22_tig00111238pilonHSYRG00057</name>
</gene>
<proteinExistence type="predicted"/>
<comment type="caution">
    <text evidence="1">The sequence shown here is derived from an EMBL/GenBank/DDBJ whole genome shotgun (WGS) entry which is preliminary data.</text>
</comment>
<reference evidence="1" key="1">
    <citation type="submission" date="2019-09" db="EMBL/GenBank/DDBJ databases">
        <title>Draft genome information of white flower Hibiscus syriacus.</title>
        <authorList>
            <person name="Kim Y.-M."/>
        </authorList>
    </citation>
    <scope>NUCLEOTIDE SEQUENCE [LARGE SCALE GENOMIC DNA]</scope>
    <source>
        <strain evidence="1">YM2019G1</strain>
    </source>
</reference>
<keyword evidence="2" id="KW-1185">Reference proteome</keyword>
<sequence>MTEEPKMARKGMRFGKSIGVTSSECAAAWRWKKRRLMKKNQELFGPTKRWPTREESEADLDRMMEKGEHCGADNHDDCCARVEDFENKTWNQFHETGFWRSPSESEIGE</sequence>
<organism evidence="1 2">
    <name type="scientific">Hibiscus syriacus</name>
    <name type="common">Rose of Sharon</name>
    <dbReference type="NCBI Taxonomy" id="106335"/>
    <lineage>
        <taxon>Eukaryota</taxon>
        <taxon>Viridiplantae</taxon>
        <taxon>Streptophyta</taxon>
        <taxon>Embryophyta</taxon>
        <taxon>Tracheophyta</taxon>
        <taxon>Spermatophyta</taxon>
        <taxon>Magnoliopsida</taxon>
        <taxon>eudicotyledons</taxon>
        <taxon>Gunneridae</taxon>
        <taxon>Pentapetalae</taxon>
        <taxon>rosids</taxon>
        <taxon>malvids</taxon>
        <taxon>Malvales</taxon>
        <taxon>Malvaceae</taxon>
        <taxon>Malvoideae</taxon>
        <taxon>Hibiscus</taxon>
    </lineage>
</organism>
<dbReference type="EMBL" id="VEPZ02001279">
    <property type="protein sequence ID" value="KAE8682466.1"/>
    <property type="molecule type" value="Genomic_DNA"/>
</dbReference>
<evidence type="ECO:0000313" key="1">
    <source>
        <dbReference type="EMBL" id="KAE8682466.1"/>
    </source>
</evidence>
<dbReference type="AlphaFoldDB" id="A0A6A2YSU8"/>
<accession>A0A6A2YSU8</accession>
<name>A0A6A2YSU8_HIBSY</name>
<protein>
    <submittedName>
        <fullName evidence="1">Uncharacterized protein</fullName>
    </submittedName>
</protein>
<dbReference type="Proteomes" id="UP000436088">
    <property type="component" value="Unassembled WGS sequence"/>
</dbReference>